<dbReference type="InterPro" id="IPR041025">
    <property type="entry name" value="HNH_repeat"/>
</dbReference>
<reference evidence="1" key="1">
    <citation type="submission" date="2024-09" db="EMBL/GenBank/DDBJ databases">
        <authorList>
            <person name="Sun Q."/>
        </authorList>
    </citation>
    <scope>NUCLEOTIDE SEQUENCE [LARGE SCALE GENOMIC DNA]</scope>
    <source>
        <strain evidence="1">JCM 31273</strain>
    </source>
</reference>
<dbReference type="Proteomes" id="UP001589595">
    <property type="component" value="Unassembled WGS sequence"/>
</dbReference>
<evidence type="ECO:0000313" key="2">
    <source>
        <dbReference type="Proteomes" id="UP001589595"/>
    </source>
</evidence>
<evidence type="ECO:0000313" key="1">
    <source>
        <dbReference type="EMBL" id="MFB9824404.1"/>
    </source>
</evidence>
<accession>A0ABD5MKQ7</accession>
<dbReference type="GO" id="GO:0004519">
    <property type="term" value="F:endonuclease activity"/>
    <property type="evidence" value="ECO:0007669"/>
    <property type="project" value="UniProtKB-KW"/>
</dbReference>
<name>A0ABD5MKQ7_9EURY</name>
<organism evidence="1 2">
    <name type="scientific">Halobaculum roseum</name>
    <dbReference type="NCBI Taxonomy" id="2175149"/>
    <lineage>
        <taxon>Archaea</taxon>
        <taxon>Methanobacteriati</taxon>
        <taxon>Methanobacteriota</taxon>
        <taxon>Stenosarchaea group</taxon>
        <taxon>Halobacteria</taxon>
        <taxon>Halobacteriales</taxon>
        <taxon>Haloferacaceae</taxon>
        <taxon>Halobaculum</taxon>
    </lineage>
</organism>
<dbReference type="EMBL" id="JBHMAJ010000007">
    <property type="protein sequence ID" value="MFB9824404.1"/>
    <property type="molecule type" value="Genomic_DNA"/>
</dbReference>
<dbReference type="GeneID" id="67210966"/>
<keyword evidence="2" id="KW-1185">Reference proteome</keyword>
<keyword evidence="1" id="KW-0255">Endonuclease</keyword>
<proteinExistence type="predicted"/>
<protein>
    <submittedName>
        <fullName evidence="1">Homing endonuclease associated repeat-containing protein</fullName>
    </submittedName>
</protein>
<gene>
    <name evidence="1" type="ORF">ACFFOL_09535</name>
</gene>
<keyword evidence="1" id="KW-0378">Hydrolase</keyword>
<dbReference type="AlphaFoldDB" id="A0ABD5MKQ7"/>
<keyword evidence="1" id="KW-0540">Nuclease</keyword>
<sequence length="297" mass="33916">MTTKDDCLDALQRAADELGEPPSKAQYEALGFTPSASTILRHCGGWNAAKAEAGLETNTSTGSRTLSMPDDVELPEGMVWEELSQDQRWHYRNRAWNTQRSLDRRQKLREWLREVKRNRGGCRECGESDPQCLDFHHRNAAEKDLDVNKTVPFGWSRDRIRAEVDKCDLLCANCHTLEHSDRHTWTERIPNDLLGDGVELSRSDRRKLLQPGAFGLEKADRLRLWTYAYQREVGCRECDLPDPVRLQFHHTDDDKTATVADLIGASASTNDVLREVKKCEVLCVNCHRKEHSSSLES</sequence>
<dbReference type="RefSeq" id="WP_222920938.1">
    <property type="nucleotide sequence ID" value="NZ_CP082286.1"/>
</dbReference>
<dbReference type="Pfam" id="PF18780">
    <property type="entry name" value="HNH_repeat"/>
    <property type="match status" value="1"/>
</dbReference>
<comment type="caution">
    <text evidence="1">The sequence shown here is derived from an EMBL/GenBank/DDBJ whole genome shotgun (WGS) entry which is preliminary data.</text>
</comment>